<dbReference type="InterPro" id="IPR001763">
    <property type="entry name" value="Rhodanese-like_dom"/>
</dbReference>
<comment type="caution">
    <text evidence="2">The sequence shown here is derived from an EMBL/GenBank/DDBJ whole genome shotgun (WGS) entry which is preliminary data.</text>
</comment>
<dbReference type="Pfam" id="PF00581">
    <property type="entry name" value="Rhodanese"/>
    <property type="match status" value="1"/>
</dbReference>
<dbReference type="InterPro" id="IPR050229">
    <property type="entry name" value="GlpE_sulfurtransferase"/>
</dbReference>
<gene>
    <name evidence="2" type="ORF">A374_09803</name>
</gene>
<evidence type="ECO:0000313" key="2">
    <source>
        <dbReference type="EMBL" id="EIT85522.1"/>
    </source>
</evidence>
<dbReference type="PANTHER" id="PTHR43031">
    <property type="entry name" value="FAD-DEPENDENT OXIDOREDUCTASE"/>
    <property type="match status" value="1"/>
</dbReference>
<dbReference type="SMART" id="SM00450">
    <property type="entry name" value="RHOD"/>
    <property type="match status" value="1"/>
</dbReference>
<sequence length="99" mass="11186">MELGTITAQEVKERLKKGEELSLIDVREDEEVAEGMIEEAVHIKMMDVPSRLSEIDADKEHIIVCRSGKRSENVAYFLLDHGYTVKNMTGGMLAYNEAE</sequence>
<dbReference type="eggNOG" id="COG0607">
    <property type="taxonomic scope" value="Bacteria"/>
</dbReference>
<dbReference type="Proteomes" id="UP000004080">
    <property type="component" value="Unassembled WGS sequence"/>
</dbReference>
<keyword evidence="3" id="KW-1185">Reference proteome</keyword>
<evidence type="ECO:0000313" key="3">
    <source>
        <dbReference type="Proteomes" id="UP000004080"/>
    </source>
</evidence>
<organism evidence="2 3">
    <name type="scientific">Fictibacillus macauensis ZFHKF-1</name>
    <dbReference type="NCBI Taxonomy" id="1196324"/>
    <lineage>
        <taxon>Bacteria</taxon>
        <taxon>Bacillati</taxon>
        <taxon>Bacillota</taxon>
        <taxon>Bacilli</taxon>
        <taxon>Bacillales</taxon>
        <taxon>Fictibacillaceae</taxon>
        <taxon>Fictibacillus</taxon>
    </lineage>
</organism>
<dbReference type="RefSeq" id="WP_007202047.1">
    <property type="nucleotide sequence ID" value="NZ_AKKV01000025.1"/>
</dbReference>
<dbReference type="CDD" id="cd00158">
    <property type="entry name" value="RHOD"/>
    <property type="match status" value="1"/>
</dbReference>
<dbReference type="InterPro" id="IPR036873">
    <property type="entry name" value="Rhodanese-like_dom_sf"/>
</dbReference>
<evidence type="ECO:0000259" key="1">
    <source>
        <dbReference type="PROSITE" id="PS50206"/>
    </source>
</evidence>
<reference evidence="2 3" key="1">
    <citation type="journal article" date="2012" name="J. Bacteriol.">
        <title>Genome of Bacillus macauensis ZFHKF-1, a Long-Chain-Forming Bacterium.</title>
        <authorList>
            <person name="Cai L."/>
            <person name="Zhang T."/>
        </authorList>
    </citation>
    <scope>NUCLEOTIDE SEQUENCE [LARGE SCALE GENOMIC DNA]</scope>
    <source>
        <strain evidence="2 3">ZFHKF-1</strain>
    </source>
</reference>
<dbReference type="PROSITE" id="PS50206">
    <property type="entry name" value="RHODANESE_3"/>
    <property type="match status" value="1"/>
</dbReference>
<name>I8AIH9_9BACL</name>
<dbReference type="EMBL" id="AKKV01000025">
    <property type="protein sequence ID" value="EIT85522.1"/>
    <property type="molecule type" value="Genomic_DNA"/>
</dbReference>
<dbReference type="AlphaFoldDB" id="I8AIH9"/>
<dbReference type="OrthoDB" id="9800872at2"/>
<protein>
    <submittedName>
        <fullName evidence="2">Rhodanese-like domain-containing protein</fullName>
    </submittedName>
</protein>
<dbReference type="PANTHER" id="PTHR43031:SF17">
    <property type="entry name" value="SULFURTRANSFERASE YTWF-RELATED"/>
    <property type="match status" value="1"/>
</dbReference>
<accession>I8AIH9</accession>
<dbReference type="SUPFAM" id="SSF52821">
    <property type="entry name" value="Rhodanese/Cell cycle control phosphatase"/>
    <property type="match status" value="1"/>
</dbReference>
<dbReference type="Gene3D" id="3.40.250.10">
    <property type="entry name" value="Rhodanese-like domain"/>
    <property type="match status" value="1"/>
</dbReference>
<proteinExistence type="predicted"/>
<dbReference type="PATRIC" id="fig|1196324.3.peg.2000"/>
<dbReference type="STRING" id="1196324.A374_09803"/>
<feature type="domain" description="Rhodanese" evidence="1">
    <location>
        <begin position="17"/>
        <end position="97"/>
    </location>
</feature>